<reference evidence="2 3" key="1">
    <citation type="journal article" date="2018" name="Plant J.">
        <title>Genome sequences of Chlorella sorokiniana UTEX 1602 and Micractinium conductrix SAG 241.80: implications to maltose excretion by a green alga.</title>
        <authorList>
            <person name="Arriola M.B."/>
            <person name="Velmurugan N."/>
            <person name="Zhang Y."/>
            <person name="Plunkett M.H."/>
            <person name="Hondzo H."/>
            <person name="Barney B.M."/>
        </authorList>
    </citation>
    <scope>NUCLEOTIDE SEQUENCE [LARGE SCALE GENOMIC DNA]</scope>
    <source>
        <strain evidence="2 3">SAG 241.80</strain>
    </source>
</reference>
<organism evidence="2 3">
    <name type="scientific">Micractinium conductrix</name>
    <dbReference type="NCBI Taxonomy" id="554055"/>
    <lineage>
        <taxon>Eukaryota</taxon>
        <taxon>Viridiplantae</taxon>
        <taxon>Chlorophyta</taxon>
        <taxon>core chlorophytes</taxon>
        <taxon>Trebouxiophyceae</taxon>
        <taxon>Chlorellales</taxon>
        <taxon>Chlorellaceae</taxon>
        <taxon>Chlorella clade</taxon>
        <taxon>Micractinium</taxon>
    </lineage>
</organism>
<dbReference type="EMBL" id="LHPF02000001">
    <property type="protein sequence ID" value="PSC76878.1"/>
    <property type="molecule type" value="Genomic_DNA"/>
</dbReference>
<dbReference type="Proteomes" id="UP000239649">
    <property type="component" value="Unassembled WGS sequence"/>
</dbReference>
<accession>A0A2P6VS04</accession>
<keyword evidence="3" id="KW-1185">Reference proteome</keyword>
<evidence type="ECO:0000313" key="3">
    <source>
        <dbReference type="Proteomes" id="UP000239649"/>
    </source>
</evidence>
<keyword evidence="1" id="KW-1133">Transmembrane helix</keyword>
<name>A0A2P6VS04_9CHLO</name>
<dbReference type="AlphaFoldDB" id="A0A2P6VS04"/>
<evidence type="ECO:0000313" key="2">
    <source>
        <dbReference type="EMBL" id="PSC76878.1"/>
    </source>
</evidence>
<keyword evidence="1" id="KW-0472">Membrane</keyword>
<evidence type="ECO:0000256" key="1">
    <source>
        <dbReference type="SAM" id="Phobius"/>
    </source>
</evidence>
<keyword evidence="1" id="KW-0812">Transmembrane</keyword>
<gene>
    <name evidence="2" type="primary">g836</name>
    <name evidence="2" type="ORF">C2E20_0836</name>
</gene>
<comment type="caution">
    <text evidence="2">The sequence shown here is derived from an EMBL/GenBank/DDBJ whole genome shotgun (WGS) entry which is preliminary data.</text>
</comment>
<proteinExistence type="predicted"/>
<dbReference type="OrthoDB" id="513049at2759"/>
<protein>
    <submittedName>
        <fullName evidence="2">CMP-sialic acid transporter 4</fullName>
    </submittedName>
</protein>
<sequence>MAGAATVRVPPPDPGAERQFQELLTLRNARLEKQFHYARAVTWCLVLLRMLAARQWRTAVLLATGCLSTFLPALSDRLPQRAYQRWRLPLIVLDNLVQVAMGCYAHQTIGPASQVEAPSTFQMAAALVTGSGVAWLLFCPIWGSLPFRIAFRSRRLLPSP</sequence>
<feature type="transmembrane region" description="Helical" evidence="1">
    <location>
        <begin position="86"/>
        <end position="109"/>
    </location>
</feature>
<feature type="transmembrane region" description="Helical" evidence="1">
    <location>
        <begin position="121"/>
        <end position="145"/>
    </location>
</feature>